<evidence type="ECO:0000313" key="2">
    <source>
        <dbReference type="Proteomes" id="UP001055879"/>
    </source>
</evidence>
<comment type="caution">
    <text evidence="1">The sequence shown here is derived from an EMBL/GenBank/DDBJ whole genome shotgun (WGS) entry which is preliminary data.</text>
</comment>
<organism evidence="1 2">
    <name type="scientific">Arctium lappa</name>
    <name type="common">Greater burdock</name>
    <name type="synonym">Lappa major</name>
    <dbReference type="NCBI Taxonomy" id="4217"/>
    <lineage>
        <taxon>Eukaryota</taxon>
        <taxon>Viridiplantae</taxon>
        <taxon>Streptophyta</taxon>
        <taxon>Embryophyta</taxon>
        <taxon>Tracheophyta</taxon>
        <taxon>Spermatophyta</taxon>
        <taxon>Magnoliopsida</taxon>
        <taxon>eudicotyledons</taxon>
        <taxon>Gunneridae</taxon>
        <taxon>Pentapetalae</taxon>
        <taxon>asterids</taxon>
        <taxon>campanulids</taxon>
        <taxon>Asterales</taxon>
        <taxon>Asteraceae</taxon>
        <taxon>Carduoideae</taxon>
        <taxon>Cardueae</taxon>
        <taxon>Arctiinae</taxon>
        <taxon>Arctium</taxon>
    </lineage>
</organism>
<gene>
    <name evidence="1" type="ORF">L6452_15173</name>
</gene>
<reference evidence="2" key="1">
    <citation type="journal article" date="2022" name="Mol. Ecol. Resour.">
        <title>The genomes of chicory, endive, great burdock and yacon provide insights into Asteraceae palaeo-polyploidization history and plant inulin production.</title>
        <authorList>
            <person name="Fan W."/>
            <person name="Wang S."/>
            <person name="Wang H."/>
            <person name="Wang A."/>
            <person name="Jiang F."/>
            <person name="Liu H."/>
            <person name="Zhao H."/>
            <person name="Xu D."/>
            <person name="Zhang Y."/>
        </authorList>
    </citation>
    <scope>NUCLEOTIDE SEQUENCE [LARGE SCALE GENOMIC DNA]</scope>
    <source>
        <strain evidence="2">cv. Niubang</strain>
    </source>
</reference>
<dbReference type="EMBL" id="CM042050">
    <property type="protein sequence ID" value="KAI3735665.1"/>
    <property type="molecule type" value="Genomic_DNA"/>
</dbReference>
<reference evidence="1 2" key="2">
    <citation type="journal article" date="2022" name="Mol. Ecol. Resour.">
        <title>The genomes of chicory, endive, great burdock and yacon provide insights into Asteraceae paleo-polyploidization history and plant inulin production.</title>
        <authorList>
            <person name="Fan W."/>
            <person name="Wang S."/>
            <person name="Wang H."/>
            <person name="Wang A."/>
            <person name="Jiang F."/>
            <person name="Liu H."/>
            <person name="Zhao H."/>
            <person name="Xu D."/>
            <person name="Zhang Y."/>
        </authorList>
    </citation>
    <scope>NUCLEOTIDE SEQUENCE [LARGE SCALE GENOMIC DNA]</scope>
    <source>
        <strain evidence="2">cv. Niubang</strain>
    </source>
</reference>
<evidence type="ECO:0000313" key="1">
    <source>
        <dbReference type="EMBL" id="KAI3735665.1"/>
    </source>
</evidence>
<name>A0ACB9CN80_ARCLA</name>
<accession>A0ACB9CN80</accession>
<proteinExistence type="predicted"/>
<dbReference type="Proteomes" id="UP001055879">
    <property type="component" value="Linkage Group LG04"/>
</dbReference>
<keyword evidence="2" id="KW-1185">Reference proteome</keyword>
<protein>
    <submittedName>
        <fullName evidence="1">Uncharacterized protein</fullName>
    </submittedName>
</protein>
<sequence>MDMARFLWNTRSHRTLHSRLTIFFKSVSHCTAAPGTKTPSPSKAFSSRRHLSLSFKTQEQCPVGSLPSSKLQRLSSSR</sequence>